<name>A0A914I6B6_GLORO</name>
<dbReference type="WBParaSite" id="Gr19_v10_g7905.t1">
    <property type="protein sequence ID" value="Gr19_v10_g7905.t1"/>
    <property type="gene ID" value="Gr19_v10_g7905"/>
</dbReference>
<feature type="region of interest" description="Disordered" evidence="1">
    <location>
        <begin position="79"/>
        <end position="145"/>
    </location>
</feature>
<dbReference type="Proteomes" id="UP000887572">
    <property type="component" value="Unplaced"/>
</dbReference>
<proteinExistence type="predicted"/>
<keyword evidence="2" id="KW-1185">Reference proteome</keyword>
<accession>A0A914I6B6</accession>
<evidence type="ECO:0000313" key="3">
    <source>
        <dbReference type="WBParaSite" id="Gr19_v10_g7905.t1"/>
    </source>
</evidence>
<evidence type="ECO:0000313" key="2">
    <source>
        <dbReference type="Proteomes" id="UP000887572"/>
    </source>
</evidence>
<reference evidence="3" key="1">
    <citation type="submission" date="2022-11" db="UniProtKB">
        <authorList>
            <consortium name="WormBaseParasite"/>
        </authorList>
    </citation>
    <scope>IDENTIFICATION</scope>
</reference>
<sequence>MKCYGNKTGKMGKKKEAIKAQPNHLHTTFQLEHICSPPAIGPAHVPCPPLAPLVPYPPLAPLVPYPPLAPLVYTVRRPHSRTCPSDVPAHPPSSERQSGATRPGTTELPNKSRSSVQQQLCEKLRRSGHLQKKPLTPAELRAARDQSSVHSKPIIKIYHTKSGKDKLTILFEQLQQNIEHHNRFLEAQLNTSKFLNKLFDLPVEEDEEKKHDYLSTLGQADDLLDTLKDINLEILTTKLKRMKMKKKLLNPRKKTQEKMNLQMN</sequence>
<feature type="compositionally biased region" description="Polar residues" evidence="1">
    <location>
        <begin position="94"/>
        <end position="120"/>
    </location>
</feature>
<evidence type="ECO:0000256" key="1">
    <source>
        <dbReference type="SAM" id="MobiDB-lite"/>
    </source>
</evidence>
<organism evidence="2 3">
    <name type="scientific">Globodera rostochiensis</name>
    <name type="common">Golden nematode worm</name>
    <name type="synonym">Heterodera rostochiensis</name>
    <dbReference type="NCBI Taxonomy" id="31243"/>
    <lineage>
        <taxon>Eukaryota</taxon>
        <taxon>Metazoa</taxon>
        <taxon>Ecdysozoa</taxon>
        <taxon>Nematoda</taxon>
        <taxon>Chromadorea</taxon>
        <taxon>Rhabditida</taxon>
        <taxon>Tylenchina</taxon>
        <taxon>Tylenchomorpha</taxon>
        <taxon>Tylenchoidea</taxon>
        <taxon>Heteroderidae</taxon>
        <taxon>Heteroderinae</taxon>
        <taxon>Globodera</taxon>
    </lineage>
</organism>
<dbReference type="AlphaFoldDB" id="A0A914I6B6"/>
<protein>
    <submittedName>
        <fullName evidence="3">Uncharacterized protein</fullName>
    </submittedName>
</protein>